<dbReference type="Pfam" id="PF00756">
    <property type="entry name" value="Esterase"/>
    <property type="match status" value="1"/>
</dbReference>
<dbReference type="PANTHER" id="PTHR40841:SF2">
    <property type="entry name" value="SIDEROPHORE-DEGRADING ESTERASE (EUROFUNG)"/>
    <property type="match status" value="1"/>
</dbReference>
<dbReference type="InterPro" id="IPR029058">
    <property type="entry name" value="AB_hydrolase_fold"/>
</dbReference>
<evidence type="ECO:0000256" key="2">
    <source>
        <dbReference type="ARBA" id="ARBA00022801"/>
    </source>
</evidence>
<dbReference type="SUPFAM" id="SSF53474">
    <property type="entry name" value="alpha/beta-Hydrolases"/>
    <property type="match status" value="2"/>
</dbReference>
<evidence type="ECO:0000256" key="1">
    <source>
        <dbReference type="ARBA" id="ARBA00005622"/>
    </source>
</evidence>
<evidence type="ECO:0000313" key="3">
    <source>
        <dbReference type="EMBL" id="NKF22994.1"/>
    </source>
</evidence>
<organism evidence="3 4">
    <name type="scientific">Solimonas marina</name>
    <dbReference type="NCBI Taxonomy" id="2714601"/>
    <lineage>
        <taxon>Bacteria</taxon>
        <taxon>Pseudomonadati</taxon>
        <taxon>Pseudomonadota</taxon>
        <taxon>Gammaproteobacteria</taxon>
        <taxon>Nevskiales</taxon>
        <taxon>Nevskiaceae</taxon>
        <taxon>Solimonas</taxon>
    </lineage>
</organism>
<dbReference type="EMBL" id="JAAVXB010000006">
    <property type="protein sequence ID" value="NKF22994.1"/>
    <property type="molecule type" value="Genomic_DNA"/>
</dbReference>
<name>A0A969WAL8_9GAMM</name>
<evidence type="ECO:0000313" key="4">
    <source>
        <dbReference type="Proteomes" id="UP000653472"/>
    </source>
</evidence>
<accession>A0A969WAL8</accession>
<protein>
    <submittedName>
        <fullName evidence="3">Alpha/beta hydrolase</fullName>
    </submittedName>
</protein>
<dbReference type="GO" id="GO:0016788">
    <property type="term" value="F:hydrolase activity, acting on ester bonds"/>
    <property type="evidence" value="ECO:0007669"/>
    <property type="project" value="TreeGrafter"/>
</dbReference>
<keyword evidence="4" id="KW-1185">Reference proteome</keyword>
<dbReference type="InterPro" id="IPR000801">
    <property type="entry name" value="Esterase-like"/>
</dbReference>
<reference evidence="3" key="1">
    <citation type="submission" date="2020-03" db="EMBL/GenBank/DDBJ databases">
        <title>Solimonas marina sp. nov., isolated from deep seawater of the Pacific Ocean.</title>
        <authorList>
            <person name="Liu X."/>
            <person name="Lai Q."/>
            <person name="Sun F."/>
            <person name="Gai Y."/>
            <person name="Li G."/>
            <person name="Shao Z."/>
        </authorList>
    </citation>
    <scope>NUCLEOTIDE SEQUENCE</scope>
    <source>
        <strain evidence="3">C16B3</strain>
    </source>
</reference>
<dbReference type="RefSeq" id="WP_168148327.1">
    <property type="nucleotide sequence ID" value="NZ_JAAVXB010000006.1"/>
</dbReference>
<dbReference type="AlphaFoldDB" id="A0A969WAL8"/>
<dbReference type="PANTHER" id="PTHR40841">
    <property type="entry name" value="SIDEROPHORE TRIACETYLFUSARININE C ESTERASE"/>
    <property type="match status" value="1"/>
</dbReference>
<dbReference type="Proteomes" id="UP000653472">
    <property type="component" value="Unassembled WGS sequence"/>
</dbReference>
<comment type="caution">
    <text evidence="3">The sequence shown here is derived from an EMBL/GenBank/DDBJ whole genome shotgun (WGS) entry which is preliminary data.</text>
</comment>
<proteinExistence type="inferred from homology"/>
<comment type="similarity">
    <text evidence="1">Belongs to the esterase D family.</text>
</comment>
<dbReference type="InterPro" id="IPR052558">
    <property type="entry name" value="Siderophore_Hydrolase_D"/>
</dbReference>
<keyword evidence="2 3" id="KW-0378">Hydrolase</keyword>
<dbReference type="Gene3D" id="3.40.50.1820">
    <property type="entry name" value="alpha/beta hydrolase"/>
    <property type="match status" value="2"/>
</dbReference>
<sequence length="540" mass="58986">MSIMQSTAPPAAAVTEGGASRLSDVGRFRVPGPLPCDIDIALPADYRARRRARYPLLFVLDTGYLFGSVAEIARLMHSTDEVRPCIVAALRMPEAAKDVAALMRMLTTQLLPACTRRYRVEPGAVVVCDLDSRGRLTSELLRTDTSGIDHLLAADPRQLEFARHPGPASRSLLLVGTDSEHFVQCHEQARARLPQTVVRDFSFTALHGTALATPAVAFTLRTLFATGRAYGHQVVPLRRRPIVRLLETLRPIFARLQPRPATEPAGNPYRMSAPELDRDFEVFISLPAAARAGHACPLLIVLDANIEYSMVTETARRLARDGRIEELIVVGIGTPRIEGHAAFGFRRFEELFPPQGEDRFDDDLGRIMRSLYAMRGQRARERLGQGAAFYRFITRQLLPQLQRDLPVDSDALGIVGHSAAGTFVGYALCQPDNPFKRLLSISPGVGISDSWLMRCPLPAGGGDAALFVAIGDEERSNAFNIIAGIPDSEAFAARMQGVAGLRVQTCALPHQTHSSVFPAALPAGLDWLYPVTDRSAVVTT</sequence>
<gene>
    <name evidence="3" type="ORF">G7Y82_11750</name>
</gene>